<keyword evidence="4" id="KW-0479">Metal-binding</keyword>
<comment type="similarity">
    <text evidence="2">Belongs to the phosphohexose mutase family.</text>
</comment>
<protein>
    <submittedName>
        <fullName evidence="9">Phosphoglucosamine mutase</fullName>
        <ecNumber evidence="9">5.4.2.10</ecNumber>
    </submittedName>
</protein>
<evidence type="ECO:0000313" key="9">
    <source>
        <dbReference type="EMBL" id="CAA9308739.1"/>
    </source>
</evidence>
<dbReference type="GO" id="GO:0008966">
    <property type="term" value="F:phosphoglucosamine mutase activity"/>
    <property type="evidence" value="ECO:0007669"/>
    <property type="project" value="UniProtKB-EC"/>
</dbReference>
<keyword evidence="6 9" id="KW-0413">Isomerase</keyword>
<dbReference type="InterPro" id="IPR050060">
    <property type="entry name" value="Phosphoglucosamine_mutase"/>
</dbReference>
<name>A0A6J4KLV2_9ACTN</name>
<dbReference type="InterPro" id="IPR016055">
    <property type="entry name" value="A-D-PHexomutase_a/b/a-I/II/III"/>
</dbReference>
<dbReference type="GO" id="GO:0000287">
    <property type="term" value="F:magnesium ion binding"/>
    <property type="evidence" value="ECO:0007669"/>
    <property type="project" value="InterPro"/>
</dbReference>
<proteinExistence type="inferred from homology"/>
<dbReference type="Pfam" id="PF02878">
    <property type="entry name" value="PGM_PMM_I"/>
    <property type="match status" value="1"/>
</dbReference>
<dbReference type="FunFam" id="3.40.120.10:FF:000001">
    <property type="entry name" value="Phosphoglucosamine mutase"/>
    <property type="match status" value="1"/>
</dbReference>
<dbReference type="GO" id="GO:0006048">
    <property type="term" value="P:UDP-N-acetylglucosamine biosynthetic process"/>
    <property type="evidence" value="ECO:0007669"/>
    <property type="project" value="TreeGrafter"/>
</dbReference>
<evidence type="ECO:0000256" key="6">
    <source>
        <dbReference type="ARBA" id="ARBA00023235"/>
    </source>
</evidence>
<reference evidence="9" key="1">
    <citation type="submission" date="2020-02" db="EMBL/GenBank/DDBJ databases">
        <authorList>
            <person name="Meier V. D."/>
        </authorList>
    </citation>
    <scope>NUCLEOTIDE SEQUENCE</scope>
    <source>
        <strain evidence="9">AVDCRST_MAG48</strain>
    </source>
</reference>
<dbReference type="GO" id="GO:0009252">
    <property type="term" value="P:peptidoglycan biosynthetic process"/>
    <property type="evidence" value="ECO:0007669"/>
    <property type="project" value="TreeGrafter"/>
</dbReference>
<evidence type="ECO:0000256" key="7">
    <source>
        <dbReference type="SAM" id="MobiDB-lite"/>
    </source>
</evidence>
<evidence type="ECO:0000256" key="2">
    <source>
        <dbReference type="ARBA" id="ARBA00010231"/>
    </source>
</evidence>
<sequence>MGRLFGTDGVRGRANDALTAELALQLSVAAAHVLAETGGLAGHKPRAVVGRDPRASGEFLEAAVVAGLASAGVDVVRVGVVPTPGVAYLTGALGVDFGVMLSASHNPMPDNGIKFFARGGAKLDDALEDAIVSGSARTGPARRAPASAGSPRTSPSSRPTSPTW</sequence>
<comment type="cofactor">
    <cofactor evidence="1">
        <name>Mg(2+)</name>
        <dbReference type="ChEBI" id="CHEBI:18420"/>
    </cofactor>
</comment>
<feature type="domain" description="Alpha-D-phosphohexomutase alpha/beta/alpha" evidence="8">
    <location>
        <begin position="3"/>
        <end position="133"/>
    </location>
</feature>
<dbReference type="AlphaFoldDB" id="A0A6J4KLV2"/>
<keyword evidence="3" id="KW-0597">Phosphoprotein</keyword>
<accession>A0A6J4KLV2</accession>
<dbReference type="SUPFAM" id="SSF53738">
    <property type="entry name" value="Phosphoglucomutase, first 3 domains"/>
    <property type="match status" value="1"/>
</dbReference>
<dbReference type="PROSITE" id="PS00710">
    <property type="entry name" value="PGM_PMM"/>
    <property type="match status" value="1"/>
</dbReference>
<dbReference type="InterPro" id="IPR005844">
    <property type="entry name" value="A-D-PHexomutase_a/b/a-I"/>
</dbReference>
<feature type="region of interest" description="Disordered" evidence="7">
    <location>
        <begin position="134"/>
        <end position="164"/>
    </location>
</feature>
<evidence type="ECO:0000259" key="8">
    <source>
        <dbReference type="Pfam" id="PF02878"/>
    </source>
</evidence>
<dbReference type="InterPro" id="IPR016066">
    <property type="entry name" value="A-D-PHexomutase_CS"/>
</dbReference>
<organism evidence="9">
    <name type="scientific">uncultured Friedmanniella sp</name>
    <dbReference type="NCBI Taxonomy" id="335381"/>
    <lineage>
        <taxon>Bacteria</taxon>
        <taxon>Bacillati</taxon>
        <taxon>Actinomycetota</taxon>
        <taxon>Actinomycetes</taxon>
        <taxon>Propionibacteriales</taxon>
        <taxon>Nocardioidaceae</taxon>
        <taxon>Friedmanniella</taxon>
        <taxon>environmental samples</taxon>
    </lineage>
</organism>
<gene>
    <name evidence="9" type="ORF">AVDCRST_MAG48-1887</name>
</gene>
<dbReference type="EC" id="5.4.2.10" evidence="9"/>
<dbReference type="GO" id="GO:0005829">
    <property type="term" value="C:cytosol"/>
    <property type="evidence" value="ECO:0007669"/>
    <property type="project" value="TreeGrafter"/>
</dbReference>
<dbReference type="PANTHER" id="PTHR42946">
    <property type="entry name" value="PHOSPHOHEXOSE MUTASE"/>
    <property type="match status" value="1"/>
</dbReference>
<dbReference type="EMBL" id="CADCTS010000276">
    <property type="protein sequence ID" value="CAA9308739.1"/>
    <property type="molecule type" value="Genomic_DNA"/>
</dbReference>
<evidence type="ECO:0000256" key="5">
    <source>
        <dbReference type="ARBA" id="ARBA00022842"/>
    </source>
</evidence>
<dbReference type="GO" id="GO:0004615">
    <property type="term" value="F:phosphomannomutase activity"/>
    <property type="evidence" value="ECO:0007669"/>
    <property type="project" value="TreeGrafter"/>
</dbReference>
<dbReference type="GO" id="GO:0005975">
    <property type="term" value="P:carbohydrate metabolic process"/>
    <property type="evidence" value="ECO:0007669"/>
    <property type="project" value="InterPro"/>
</dbReference>
<dbReference type="PANTHER" id="PTHR42946:SF1">
    <property type="entry name" value="PHOSPHOGLUCOMUTASE (ALPHA-D-GLUCOSE-1,6-BISPHOSPHATE-DEPENDENT)"/>
    <property type="match status" value="1"/>
</dbReference>
<evidence type="ECO:0000256" key="3">
    <source>
        <dbReference type="ARBA" id="ARBA00022553"/>
    </source>
</evidence>
<dbReference type="Gene3D" id="3.40.120.10">
    <property type="entry name" value="Alpha-D-Glucose-1,6-Bisphosphate, subunit A, domain 3"/>
    <property type="match status" value="1"/>
</dbReference>
<keyword evidence="5" id="KW-0460">Magnesium</keyword>
<evidence type="ECO:0000256" key="1">
    <source>
        <dbReference type="ARBA" id="ARBA00001946"/>
    </source>
</evidence>
<evidence type="ECO:0000256" key="4">
    <source>
        <dbReference type="ARBA" id="ARBA00022723"/>
    </source>
</evidence>